<evidence type="ECO:0000256" key="1">
    <source>
        <dbReference type="SAM" id="MobiDB-lite"/>
    </source>
</evidence>
<sequence length="467" mass="48165">MAREERATAGVALRRLLALALLLPAMAALSVGPAQAAGNSGTIKIHAEGSPSGTESNEPHVCAFDVEAFGFDEGFEGYIAFEVQGADGPTGVAAGPFEVGPADATGYFASDYFNVAGGEVIQNGHYKVTLYGKFNGRIDYEDVKAKSKVFKVDCPAPPPPTPVAPTAPTKADVCEPATGPTDDRVTIPTDANFTYTLDGAPVAAGEVVATGTSHTVVAVPKAGVVVQQGATTTWTFTFTKVLCVTPPTPVAPTAPTKADVCEPATGPTDDRVTIPTDANFTYTLDGAPVAAGEVVATGTSHTVVAVPKAGVVVQQGATTTWTFTFTKVLCVTPPPPPPPPPPPVNPPVVPPVTPPVVTPPVVTAPEVLPEQAFGKAVGKVRVTCQGTVSARLANRSGGRVVYTLRVGTKVHRITVKAQDRRKFVTRGPARAKVTLKVGSTRLDQARIPARCAAPEVLPDTGLRATSS</sequence>
<proteinExistence type="predicted"/>
<evidence type="ECO:0000313" key="3">
    <source>
        <dbReference type="EMBL" id="MCP3420674.1"/>
    </source>
</evidence>
<dbReference type="Proteomes" id="UP001204524">
    <property type="component" value="Unassembled WGS sequence"/>
</dbReference>
<gene>
    <name evidence="3" type="ORF">NCI01_02580</name>
</gene>
<evidence type="ECO:0000313" key="4">
    <source>
        <dbReference type="Proteomes" id="UP001204524"/>
    </source>
</evidence>
<keyword evidence="4" id="KW-1185">Reference proteome</keyword>
<evidence type="ECO:0000256" key="2">
    <source>
        <dbReference type="SAM" id="SignalP"/>
    </source>
</evidence>
<organism evidence="3 4">
    <name type="scientific">Nocardioides pinisoli</name>
    <dbReference type="NCBI Taxonomy" id="2950279"/>
    <lineage>
        <taxon>Bacteria</taxon>
        <taxon>Bacillati</taxon>
        <taxon>Actinomycetota</taxon>
        <taxon>Actinomycetes</taxon>
        <taxon>Propionibacteriales</taxon>
        <taxon>Nocardioidaceae</taxon>
        <taxon>Nocardioides</taxon>
    </lineage>
</organism>
<dbReference type="EMBL" id="JANARS010000001">
    <property type="protein sequence ID" value="MCP3420674.1"/>
    <property type="molecule type" value="Genomic_DNA"/>
</dbReference>
<accession>A0ABT1KTI9</accession>
<feature type="chain" id="PRO_5045798874" evidence="2">
    <location>
        <begin position="37"/>
        <end position="467"/>
    </location>
</feature>
<feature type="signal peptide" evidence="2">
    <location>
        <begin position="1"/>
        <end position="36"/>
    </location>
</feature>
<name>A0ABT1KTI9_9ACTN</name>
<feature type="region of interest" description="Disordered" evidence="1">
    <location>
        <begin position="160"/>
        <end position="182"/>
    </location>
</feature>
<comment type="caution">
    <text evidence="3">The sequence shown here is derived from an EMBL/GenBank/DDBJ whole genome shotgun (WGS) entry which is preliminary data.</text>
</comment>
<dbReference type="RefSeq" id="WP_254179899.1">
    <property type="nucleotide sequence ID" value="NZ_JANARS010000001.1"/>
</dbReference>
<keyword evidence="2" id="KW-0732">Signal</keyword>
<protein>
    <submittedName>
        <fullName evidence="3">Uncharacterized protein</fullName>
    </submittedName>
</protein>
<reference evidence="3 4" key="1">
    <citation type="submission" date="2022-06" db="EMBL/GenBank/DDBJ databases">
        <authorList>
            <person name="So Y."/>
        </authorList>
    </citation>
    <scope>NUCLEOTIDE SEQUENCE [LARGE SCALE GENOMIC DNA]</scope>
    <source>
        <strain evidence="3 4">STR3</strain>
    </source>
</reference>